<dbReference type="GO" id="GO:0005524">
    <property type="term" value="F:ATP binding"/>
    <property type="evidence" value="ECO:0007669"/>
    <property type="project" value="UniProtKB-KW"/>
</dbReference>
<feature type="binding site" evidence="2">
    <location>
        <position position="61"/>
    </location>
    <ligand>
        <name>ATP</name>
        <dbReference type="ChEBI" id="CHEBI:30616"/>
    </ligand>
</feature>
<gene>
    <name evidence="5" type="ORF">PENTCL1PPCAC_21947</name>
</gene>
<dbReference type="PIRSF" id="PIRSF000615">
    <property type="entry name" value="TyrPK_CSF1-R"/>
    <property type="match status" value="1"/>
</dbReference>
<feature type="binding site" evidence="2">
    <location>
        <position position="177"/>
    </location>
    <ligand>
        <name>ATP</name>
        <dbReference type="ChEBI" id="CHEBI:30616"/>
    </ligand>
</feature>
<dbReference type="PANTHER" id="PTHR24416">
    <property type="entry name" value="TYROSINE-PROTEIN KINASE RECEPTOR"/>
    <property type="match status" value="1"/>
</dbReference>
<dbReference type="CDD" id="cd00192">
    <property type="entry name" value="PTKc"/>
    <property type="match status" value="1"/>
</dbReference>
<dbReference type="InterPro" id="IPR011009">
    <property type="entry name" value="Kinase-like_dom_sf"/>
</dbReference>
<feature type="binding site" evidence="3">
    <location>
        <position position="191"/>
    </location>
    <ligand>
        <name>Mg(2+)</name>
        <dbReference type="ChEBI" id="CHEBI:18420"/>
    </ligand>
</feature>
<feature type="binding site" evidence="2">
    <location>
        <begin position="20"/>
        <end position="27"/>
    </location>
    <ligand>
        <name>ATP</name>
        <dbReference type="ChEBI" id="CHEBI:30616"/>
    </ligand>
</feature>
<keyword evidence="2" id="KW-0067">ATP-binding</keyword>
<dbReference type="PROSITE" id="PS50011">
    <property type="entry name" value="PROTEIN_KINASE_DOM"/>
    <property type="match status" value="1"/>
</dbReference>
<evidence type="ECO:0000313" key="6">
    <source>
        <dbReference type="Proteomes" id="UP001432027"/>
    </source>
</evidence>
<dbReference type="Proteomes" id="UP001432027">
    <property type="component" value="Unassembled WGS sequence"/>
</dbReference>
<dbReference type="InterPro" id="IPR020635">
    <property type="entry name" value="Tyr_kinase_cat_dom"/>
</dbReference>
<reference evidence="5" key="1">
    <citation type="submission" date="2023-10" db="EMBL/GenBank/DDBJ databases">
        <title>Genome assembly of Pristionchus species.</title>
        <authorList>
            <person name="Yoshida K."/>
            <person name="Sommer R.J."/>
        </authorList>
    </citation>
    <scope>NUCLEOTIDE SEQUENCE</scope>
    <source>
        <strain evidence="5">RS0144</strain>
    </source>
</reference>
<organism evidence="5 6">
    <name type="scientific">Pristionchus entomophagus</name>
    <dbReference type="NCBI Taxonomy" id="358040"/>
    <lineage>
        <taxon>Eukaryota</taxon>
        <taxon>Metazoa</taxon>
        <taxon>Ecdysozoa</taxon>
        <taxon>Nematoda</taxon>
        <taxon>Chromadorea</taxon>
        <taxon>Rhabditida</taxon>
        <taxon>Rhabditina</taxon>
        <taxon>Diplogasteromorpha</taxon>
        <taxon>Diplogasteroidea</taxon>
        <taxon>Neodiplogasteridae</taxon>
        <taxon>Pristionchus</taxon>
    </lineage>
</organism>
<keyword evidence="3" id="KW-0460">Magnesium</keyword>
<keyword evidence="3" id="KW-0479">Metal-binding</keyword>
<dbReference type="Gene3D" id="1.10.510.10">
    <property type="entry name" value="Transferase(Phosphotransferase) domain 1"/>
    <property type="match status" value="1"/>
</dbReference>
<comment type="caution">
    <text evidence="5">The sequence shown here is derived from an EMBL/GenBank/DDBJ whole genome shotgun (WGS) entry which is preliminary data.</text>
</comment>
<dbReference type="InterPro" id="IPR008266">
    <property type="entry name" value="Tyr_kinase_AS"/>
</dbReference>
<dbReference type="GO" id="GO:0007169">
    <property type="term" value="P:cell surface receptor protein tyrosine kinase signaling pathway"/>
    <property type="evidence" value="ECO:0007669"/>
    <property type="project" value="TreeGrafter"/>
</dbReference>
<evidence type="ECO:0000256" key="2">
    <source>
        <dbReference type="PIRSR" id="PIRSR000615-2"/>
    </source>
</evidence>
<evidence type="ECO:0000256" key="1">
    <source>
        <dbReference type="PIRSR" id="PIRSR000615-1"/>
    </source>
</evidence>
<keyword evidence="2" id="KW-0547">Nucleotide-binding</keyword>
<dbReference type="EMBL" id="BTSX01000005">
    <property type="protein sequence ID" value="GMS99772.1"/>
    <property type="molecule type" value="Genomic_DNA"/>
</dbReference>
<dbReference type="SMART" id="SM00219">
    <property type="entry name" value="TyrKc"/>
    <property type="match status" value="1"/>
</dbReference>
<feature type="active site" description="Proton acceptor" evidence="1">
    <location>
        <position position="173"/>
    </location>
</feature>
<dbReference type="InterPro" id="IPR050122">
    <property type="entry name" value="RTK"/>
</dbReference>
<proteinExistence type="predicted"/>
<accession>A0AAV5TZZ5</accession>
<dbReference type="PROSITE" id="PS00109">
    <property type="entry name" value="PROTEIN_KINASE_TYR"/>
    <property type="match status" value="1"/>
</dbReference>
<feature type="domain" description="Protein kinase" evidence="4">
    <location>
        <begin position="13"/>
        <end position="281"/>
    </location>
</feature>
<sequence>KDAWELGRQFVDIQYANKLGTGAFGVVYLGQIDAEKLPKSSERSLIQLSSLKLNNGYIAVKMLHESGDKLAEIDFLQEIELMKCIGYHERLVNMIAAVTESLPHLLITEYCSNGDLLSYLKERRELMLELPANADYSLVDQSMIITQEQQLQFAIQIAYGLEYLSGRGFLHRDIAARNILVDSRNGCKIGDFGLCRRVQQEQELYLSRGGRLPIKWMSPEALRRYEMSTASDVWSYGILLFEIITLGGSPYPNWAPSEILPRLEAGERMDRPDNCPDAVSK</sequence>
<feature type="binding site" evidence="3">
    <location>
        <position position="178"/>
    </location>
    <ligand>
        <name>Mg(2+)</name>
        <dbReference type="ChEBI" id="CHEBI:18420"/>
    </ligand>
</feature>
<evidence type="ECO:0000313" key="5">
    <source>
        <dbReference type="EMBL" id="GMS99772.1"/>
    </source>
</evidence>
<name>A0AAV5TZZ5_9BILA</name>
<dbReference type="InterPro" id="IPR001245">
    <property type="entry name" value="Ser-Thr/Tyr_kinase_cat_dom"/>
</dbReference>
<dbReference type="AlphaFoldDB" id="A0AAV5TZZ5"/>
<feature type="non-terminal residue" evidence="5">
    <location>
        <position position="1"/>
    </location>
</feature>
<evidence type="ECO:0000259" key="4">
    <source>
        <dbReference type="PROSITE" id="PS50011"/>
    </source>
</evidence>
<dbReference type="GO" id="GO:0046872">
    <property type="term" value="F:metal ion binding"/>
    <property type="evidence" value="ECO:0007669"/>
    <property type="project" value="UniProtKB-KW"/>
</dbReference>
<keyword evidence="6" id="KW-1185">Reference proteome</keyword>
<dbReference type="GO" id="GO:0043235">
    <property type="term" value="C:receptor complex"/>
    <property type="evidence" value="ECO:0007669"/>
    <property type="project" value="TreeGrafter"/>
</dbReference>
<dbReference type="PRINTS" id="PR00109">
    <property type="entry name" value="TYRKINASE"/>
</dbReference>
<feature type="binding site" evidence="2">
    <location>
        <begin position="109"/>
        <end position="115"/>
    </location>
    <ligand>
        <name>ATP</name>
        <dbReference type="ChEBI" id="CHEBI:30616"/>
    </ligand>
</feature>
<evidence type="ECO:0000256" key="3">
    <source>
        <dbReference type="PIRSR" id="PIRSR000615-3"/>
    </source>
</evidence>
<dbReference type="PANTHER" id="PTHR24416:SF583">
    <property type="entry name" value="RECEPTOR PROTEIN-TYROSINE KINASE"/>
    <property type="match status" value="1"/>
</dbReference>
<dbReference type="SUPFAM" id="SSF56112">
    <property type="entry name" value="Protein kinase-like (PK-like)"/>
    <property type="match status" value="1"/>
</dbReference>
<dbReference type="FunFam" id="1.10.510.10:FF:000994">
    <property type="entry name" value="Hypoxia Inhibited Receptor tyrosine kinase"/>
    <property type="match status" value="1"/>
</dbReference>
<dbReference type="Gene3D" id="3.30.200.20">
    <property type="entry name" value="Phosphorylase Kinase, domain 1"/>
    <property type="match status" value="1"/>
</dbReference>
<dbReference type="GO" id="GO:0004714">
    <property type="term" value="F:transmembrane receptor protein tyrosine kinase activity"/>
    <property type="evidence" value="ECO:0007669"/>
    <property type="project" value="TreeGrafter"/>
</dbReference>
<dbReference type="InterPro" id="IPR000719">
    <property type="entry name" value="Prot_kinase_dom"/>
</dbReference>
<dbReference type="Pfam" id="PF07714">
    <property type="entry name" value="PK_Tyr_Ser-Thr"/>
    <property type="match status" value="1"/>
</dbReference>
<protein>
    <recommendedName>
        <fullName evidence="4">Protein kinase domain-containing protein</fullName>
    </recommendedName>
</protein>
<dbReference type="GO" id="GO:0005886">
    <property type="term" value="C:plasma membrane"/>
    <property type="evidence" value="ECO:0007669"/>
    <property type="project" value="TreeGrafter"/>
</dbReference>